<dbReference type="InParanoid" id="B5YN00"/>
<dbReference type="PaxDb" id="35128-Thaps6971"/>
<protein>
    <recommendedName>
        <fullName evidence="3">Metallo-beta-lactamase domain-containing protein</fullName>
    </recommendedName>
</protein>
<dbReference type="HOGENOM" id="CLU_1047612_0_0_1"/>
<name>B5YN00_THAPS</name>
<evidence type="ECO:0000313" key="2">
    <source>
        <dbReference type="Proteomes" id="UP000001449"/>
    </source>
</evidence>
<reference evidence="1 2" key="2">
    <citation type="journal article" date="2008" name="Nature">
        <title>The Phaeodactylum genome reveals the evolutionary history of diatom genomes.</title>
        <authorList>
            <person name="Bowler C."/>
            <person name="Allen A.E."/>
            <person name="Badger J.H."/>
            <person name="Grimwood J."/>
            <person name="Jabbari K."/>
            <person name="Kuo A."/>
            <person name="Maheswari U."/>
            <person name="Martens C."/>
            <person name="Maumus F."/>
            <person name="Otillar R.P."/>
            <person name="Rayko E."/>
            <person name="Salamov A."/>
            <person name="Vandepoele K."/>
            <person name="Beszteri B."/>
            <person name="Gruber A."/>
            <person name="Heijde M."/>
            <person name="Katinka M."/>
            <person name="Mock T."/>
            <person name="Valentin K."/>
            <person name="Verret F."/>
            <person name="Berges J.A."/>
            <person name="Brownlee C."/>
            <person name="Cadoret J.P."/>
            <person name="Chiovitti A."/>
            <person name="Choi C.J."/>
            <person name="Coesel S."/>
            <person name="De Martino A."/>
            <person name="Detter J.C."/>
            <person name="Durkin C."/>
            <person name="Falciatore A."/>
            <person name="Fournet J."/>
            <person name="Haruta M."/>
            <person name="Huysman M.J."/>
            <person name="Jenkins B.D."/>
            <person name="Jiroutova K."/>
            <person name="Jorgensen R.E."/>
            <person name="Joubert Y."/>
            <person name="Kaplan A."/>
            <person name="Kroger N."/>
            <person name="Kroth P.G."/>
            <person name="La Roche J."/>
            <person name="Lindquist E."/>
            <person name="Lommer M."/>
            <person name="Martin-Jezequel V."/>
            <person name="Lopez P.J."/>
            <person name="Lucas S."/>
            <person name="Mangogna M."/>
            <person name="McGinnis K."/>
            <person name="Medlin L.K."/>
            <person name="Montsant A."/>
            <person name="Oudot-Le Secq M.P."/>
            <person name="Napoli C."/>
            <person name="Obornik M."/>
            <person name="Parker M.S."/>
            <person name="Petit J.L."/>
            <person name="Porcel B.M."/>
            <person name="Poulsen N."/>
            <person name="Robison M."/>
            <person name="Rychlewski L."/>
            <person name="Rynearson T.A."/>
            <person name="Schmutz J."/>
            <person name="Shapiro H."/>
            <person name="Siaut M."/>
            <person name="Stanley M."/>
            <person name="Sussman M.R."/>
            <person name="Taylor A.R."/>
            <person name="Vardi A."/>
            <person name="von Dassow P."/>
            <person name="Vyverman W."/>
            <person name="Willis A."/>
            <person name="Wyrwicz L.S."/>
            <person name="Rokhsar D.S."/>
            <person name="Weissenbach J."/>
            <person name="Armbrust E.V."/>
            <person name="Green B.R."/>
            <person name="Van de Peer Y."/>
            <person name="Grigoriev I.V."/>
        </authorList>
    </citation>
    <scope>NUCLEOTIDE SEQUENCE [LARGE SCALE GENOMIC DNA]</scope>
    <source>
        <strain evidence="1 2">CCMP1335</strain>
    </source>
</reference>
<dbReference type="RefSeq" id="XP_002296182.1">
    <property type="nucleotide sequence ID" value="XM_002296146.1"/>
</dbReference>
<keyword evidence="2" id="KW-1185">Reference proteome</keyword>
<dbReference type="AlphaFoldDB" id="B5YN00"/>
<dbReference type="EMBL" id="CP001160">
    <property type="protein sequence ID" value="ACI64899.1"/>
    <property type="molecule type" value="Genomic_DNA"/>
</dbReference>
<proteinExistence type="predicted"/>
<evidence type="ECO:0008006" key="3">
    <source>
        <dbReference type="Google" id="ProtNLM"/>
    </source>
</evidence>
<reference evidence="1 2" key="1">
    <citation type="journal article" date="2004" name="Science">
        <title>The genome of the diatom Thalassiosira pseudonana: ecology, evolution, and metabolism.</title>
        <authorList>
            <person name="Armbrust E.V."/>
            <person name="Berges J.A."/>
            <person name="Bowler C."/>
            <person name="Green B.R."/>
            <person name="Martinez D."/>
            <person name="Putnam N.H."/>
            <person name="Zhou S."/>
            <person name="Allen A.E."/>
            <person name="Apt K.E."/>
            <person name="Bechner M."/>
            <person name="Brzezinski M.A."/>
            <person name="Chaal B.K."/>
            <person name="Chiovitti A."/>
            <person name="Davis A.K."/>
            <person name="Demarest M.S."/>
            <person name="Detter J.C."/>
            <person name="Glavina T."/>
            <person name="Goodstein D."/>
            <person name="Hadi M.Z."/>
            <person name="Hellsten U."/>
            <person name="Hildebrand M."/>
            <person name="Jenkins B.D."/>
            <person name="Jurka J."/>
            <person name="Kapitonov V.V."/>
            <person name="Kroger N."/>
            <person name="Lau W.W."/>
            <person name="Lane T.W."/>
            <person name="Larimer F.W."/>
            <person name="Lippmeier J.C."/>
            <person name="Lucas S."/>
            <person name="Medina M."/>
            <person name="Montsant A."/>
            <person name="Obornik M."/>
            <person name="Parker M.S."/>
            <person name="Palenik B."/>
            <person name="Pazour G.J."/>
            <person name="Richardson P.M."/>
            <person name="Rynearson T.A."/>
            <person name="Saito M.A."/>
            <person name="Schwartz D.C."/>
            <person name="Thamatrakoln K."/>
            <person name="Valentin K."/>
            <person name="Vardi A."/>
            <person name="Wilkerson F.P."/>
            <person name="Rokhsar D.S."/>
        </authorList>
    </citation>
    <scope>NUCLEOTIDE SEQUENCE [LARGE SCALE GENOMIC DNA]</scope>
    <source>
        <strain evidence="1 2">CCMP1335</strain>
    </source>
</reference>
<accession>B5YN00</accession>
<dbReference type="KEGG" id="tps:THAPS_6971"/>
<evidence type="ECO:0000313" key="1">
    <source>
        <dbReference type="EMBL" id="ACI64899.1"/>
    </source>
</evidence>
<dbReference type="GeneID" id="7444118"/>
<gene>
    <name evidence="1" type="ORF">THAPS_6971</name>
</gene>
<dbReference type="Proteomes" id="UP000001449">
    <property type="component" value="Chromosome 7"/>
</dbReference>
<organism evidence="1 2">
    <name type="scientific">Thalassiosira pseudonana</name>
    <name type="common">Marine diatom</name>
    <name type="synonym">Cyclotella nana</name>
    <dbReference type="NCBI Taxonomy" id="35128"/>
    <lineage>
        <taxon>Eukaryota</taxon>
        <taxon>Sar</taxon>
        <taxon>Stramenopiles</taxon>
        <taxon>Ochrophyta</taxon>
        <taxon>Bacillariophyta</taxon>
        <taxon>Coscinodiscophyceae</taxon>
        <taxon>Thalassiosirophycidae</taxon>
        <taxon>Thalassiosirales</taxon>
        <taxon>Thalassiosiraceae</taxon>
        <taxon>Thalassiosira</taxon>
    </lineage>
</organism>
<sequence length="266" mass="30173">MDFSKENYDATYTKVAEGVWVVSETHRPHHKDSMPELNNRGFLFEVSDETGKHLIMSGMPGSKLTDNVKQLEQDVGLTLKVIVTSGDFHHMSMKGWLDAFPAATFVHSSLKFPTTRNGNDILSNESYKSRIVLEKGFELPSLAKYSDTVRFYGFNQFYVYADAPHMPGSENSKSDSKTNIIAYMSKIGPCDTPMLAIWVYHVPTKQLLIEHNFMPYLDKKQLAKASKILQMMMKSNDFASCAKEKMPTGPKVRCRYGDSFCYPMCI</sequence>